<keyword evidence="3" id="KW-1185">Reference proteome</keyword>
<proteinExistence type="predicted"/>
<feature type="transmembrane region" description="Helical" evidence="1">
    <location>
        <begin position="52"/>
        <end position="70"/>
    </location>
</feature>
<name>A0ABY8BFA2_9BURK</name>
<accession>A0ABY8BFA2</accession>
<evidence type="ECO:0000256" key="1">
    <source>
        <dbReference type="SAM" id="Phobius"/>
    </source>
</evidence>
<dbReference type="RefSeq" id="WP_277415749.1">
    <property type="nucleotide sequence ID" value="NZ_CP119083.1"/>
</dbReference>
<evidence type="ECO:0000313" key="3">
    <source>
        <dbReference type="Proteomes" id="UP001216510"/>
    </source>
</evidence>
<gene>
    <name evidence="2" type="ORF">PX653_27195</name>
</gene>
<dbReference type="Proteomes" id="UP001216510">
    <property type="component" value="Chromosome"/>
</dbReference>
<keyword evidence="1" id="KW-0472">Membrane</keyword>
<protein>
    <submittedName>
        <fullName evidence="2">Uncharacterized protein</fullName>
    </submittedName>
</protein>
<keyword evidence="1" id="KW-1133">Transmembrane helix</keyword>
<reference evidence="2 3" key="1">
    <citation type="submission" date="2023-02" db="EMBL/GenBank/DDBJ databases">
        <title>Gemone sequence of Telluria chitinolytica ACM 3522T.</title>
        <authorList>
            <person name="Frediansyah A."/>
            <person name="Miess H."/>
            <person name="Gross H."/>
        </authorList>
    </citation>
    <scope>NUCLEOTIDE SEQUENCE [LARGE SCALE GENOMIC DNA]</scope>
    <source>
        <strain evidence="2 3">ACM 3522</strain>
    </source>
</reference>
<organism evidence="2 3">
    <name type="scientific">Pseudoduganella chitinolytica</name>
    <dbReference type="NCBI Taxonomy" id="34070"/>
    <lineage>
        <taxon>Bacteria</taxon>
        <taxon>Pseudomonadati</taxon>
        <taxon>Pseudomonadota</taxon>
        <taxon>Betaproteobacteria</taxon>
        <taxon>Burkholderiales</taxon>
        <taxon>Oxalobacteraceae</taxon>
        <taxon>Telluria group</taxon>
        <taxon>Pseudoduganella</taxon>
    </lineage>
</organism>
<dbReference type="EMBL" id="CP119083">
    <property type="protein sequence ID" value="WEF33034.1"/>
    <property type="molecule type" value="Genomic_DNA"/>
</dbReference>
<keyword evidence="1" id="KW-0812">Transmembrane</keyword>
<sequence length="87" mass="10003">MKVVPPLSELGRSARITDDGEIVGAIRMGDRFKPIIVATEQRADAPWKPVDWLTFFTFLPIGLWALWHVGRDTRDWWRDRRAAAEVA</sequence>
<evidence type="ECO:0000313" key="2">
    <source>
        <dbReference type="EMBL" id="WEF33034.1"/>
    </source>
</evidence>